<dbReference type="CDD" id="cd17934">
    <property type="entry name" value="DEXXQc_Upf1-like"/>
    <property type="match status" value="1"/>
</dbReference>
<dbReference type="CDD" id="cd18808">
    <property type="entry name" value="SF1_C_Upf1"/>
    <property type="match status" value="1"/>
</dbReference>
<accession>A0ABN8RTN0</accession>
<keyword evidence="4" id="KW-1185">Reference proteome</keyword>
<name>A0ABN8RTN0_9CNID</name>
<dbReference type="PANTHER" id="PTHR10887:SF531">
    <property type="entry name" value="PROTEIN ZGRF1"/>
    <property type="match status" value="1"/>
</dbReference>
<proteinExistence type="predicted"/>
<dbReference type="Pfam" id="PF13087">
    <property type="entry name" value="AAA_12"/>
    <property type="match status" value="1"/>
</dbReference>
<evidence type="ECO:0000313" key="4">
    <source>
        <dbReference type="Proteomes" id="UP001159405"/>
    </source>
</evidence>
<dbReference type="Gene3D" id="3.40.50.300">
    <property type="entry name" value="P-loop containing nucleotide triphosphate hydrolases"/>
    <property type="match status" value="2"/>
</dbReference>
<gene>
    <name evidence="3" type="ORF">PLOB_00023929</name>
</gene>
<dbReference type="InterPro" id="IPR047187">
    <property type="entry name" value="SF1_C_Upf1"/>
</dbReference>
<evidence type="ECO:0000259" key="1">
    <source>
        <dbReference type="Pfam" id="PF13086"/>
    </source>
</evidence>
<dbReference type="InterPro" id="IPR041677">
    <property type="entry name" value="DNA2/NAM7_AAA_11"/>
</dbReference>
<evidence type="ECO:0000313" key="3">
    <source>
        <dbReference type="EMBL" id="CAH3180817.1"/>
    </source>
</evidence>
<dbReference type="PANTHER" id="PTHR10887">
    <property type="entry name" value="DNA2/NAM7 HELICASE FAMILY"/>
    <property type="match status" value="1"/>
</dbReference>
<feature type="domain" description="DNA2/NAM7 helicase-like C-terminal" evidence="2">
    <location>
        <begin position="162"/>
        <end position="365"/>
    </location>
</feature>
<sequence>ENNNKKRNSIVYLSSITMVVVGRNNLTVFEPTTIGSVLVKEGRSPSTSRLARLALVFRHSCDDISTPRLPNSTFYCDEGDKFLMLKLSQVRVVGVTCAACVFPCLDKLKFQILLLDECSQMTEPASLLPMARFECQKLVLVGDPKQLSPTIQGSEPEHEAGLEQTLFDRLMKMGYEPTLLRTQYRCNPAISAISNRLFYDNKLLDGVSAEDRSPIVVSEFDHFTNILKRVYVNLVPTLCFYNVANGREKCGNDGSYYNEEEAKFVVFLIESLLKSGMQPSQIGVITLYKSQLRTVASQLTASGTISHAELKAIQISTVDAFQGGEKDVIILSCVRTDHIGFIDCDKRSNVALTRSKRHLLIVGNLKMLSCNAVWGKVIEHCGNFPNGLCYSDEFIEKCQEKESNALNEG</sequence>
<dbReference type="EMBL" id="CALNXK010000284">
    <property type="protein sequence ID" value="CAH3180817.1"/>
    <property type="molecule type" value="Genomic_DNA"/>
</dbReference>
<feature type="non-terminal residue" evidence="3">
    <location>
        <position position="1"/>
    </location>
</feature>
<reference evidence="3 4" key="1">
    <citation type="submission" date="2022-05" db="EMBL/GenBank/DDBJ databases">
        <authorList>
            <consortium name="Genoscope - CEA"/>
            <person name="William W."/>
        </authorList>
    </citation>
    <scope>NUCLEOTIDE SEQUENCE [LARGE SCALE GENOMIC DNA]</scope>
</reference>
<organism evidence="3 4">
    <name type="scientific">Porites lobata</name>
    <dbReference type="NCBI Taxonomy" id="104759"/>
    <lineage>
        <taxon>Eukaryota</taxon>
        <taxon>Metazoa</taxon>
        <taxon>Cnidaria</taxon>
        <taxon>Anthozoa</taxon>
        <taxon>Hexacorallia</taxon>
        <taxon>Scleractinia</taxon>
        <taxon>Fungiina</taxon>
        <taxon>Poritidae</taxon>
        <taxon>Porites</taxon>
    </lineage>
</organism>
<feature type="non-terminal residue" evidence="3">
    <location>
        <position position="409"/>
    </location>
</feature>
<comment type="caution">
    <text evidence="3">The sequence shown here is derived from an EMBL/GenBank/DDBJ whole genome shotgun (WGS) entry which is preliminary data.</text>
</comment>
<evidence type="ECO:0000259" key="2">
    <source>
        <dbReference type="Pfam" id="PF13087"/>
    </source>
</evidence>
<dbReference type="SUPFAM" id="SSF52540">
    <property type="entry name" value="P-loop containing nucleoside triphosphate hydrolases"/>
    <property type="match status" value="1"/>
</dbReference>
<protein>
    <submittedName>
        <fullName evidence="3">Uncharacterized protein</fullName>
    </submittedName>
</protein>
<dbReference type="Pfam" id="PF13086">
    <property type="entry name" value="AAA_11"/>
    <property type="match status" value="1"/>
</dbReference>
<feature type="domain" description="DNA2/NAM7 helicase helicase" evidence="1">
    <location>
        <begin position="87"/>
        <end position="152"/>
    </location>
</feature>
<dbReference type="InterPro" id="IPR045055">
    <property type="entry name" value="DNA2/NAM7-like"/>
</dbReference>
<dbReference type="InterPro" id="IPR027417">
    <property type="entry name" value="P-loop_NTPase"/>
</dbReference>
<dbReference type="Proteomes" id="UP001159405">
    <property type="component" value="Unassembled WGS sequence"/>
</dbReference>
<dbReference type="InterPro" id="IPR041679">
    <property type="entry name" value="DNA2/NAM7-like_C"/>
</dbReference>